<name>A0A4P9TDH8_9EURY</name>
<organism evidence="1 2">
    <name type="scientific">Natrinema pallidum</name>
    <dbReference type="NCBI Taxonomy" id="69527"/>
    <lineage>
        <taxon>Archaea</taxon>
        <taxon>Methanobacteriati</taxon>
        <taxon>Methanobacteriota</taxon>
        <taxon>Stenosarchaea group</taxon>
        <taxon>Halobacteria</taxon>
        <taxon>Halobacteriales</taxon>
        <taxon>Natrialbaceae</taxon>
        <taxon>Natrinema</taxon>
    </lineage>
</organism>
<gene>
    <name evidence="1" type="ORF">FGF80_00555</name>
</gene>
<dbReference type="EMBL" id="CP040637">
    <property type="protein sequence ID" value="QCW01822.1"/>
    <property type="molecule type" value="Genomic_DNA"/>
</dbReference>
<proteinExistence type="predicted"/>
<dbReference type="Proteomes" id="UP000307562">
    <property type="component" value="Chromosome"/>
</dbReference>
<dbReference type="AlphaFoldDB" id="A0A4P9TDH8"/>
<evidence type="ECO:0000313" key="1">
    <source>
        <dbReference type="EMBL" id="QCW01822.1"/>
    </source>
</evidence>
<evidence type="ECO:0000313" key="2">
    <source>
        <dbReference type="Proteomes" id="UP000307562"/>
    </source>
</evidence>
<dbReference type="KEGG" id="npl:FGF80_00555"/>
<protein>
    <submittedName>
        <fullName evidence="1">Uncharacterized protein</fullName>
    </submittedName>
</protein>
<accession>A0A4P9TDH8</accession>
<keyword evidence="2" id="KW-1185">Reference proteome</keyword>
<sequence length="86" mass="9618">MQIVIGVFAVAVVDVLAVECLVIFERFARSKVVSIDSERLLLADRQQESNVGPWVAFTGITYCCPVPRSARMNNFQPNIQDVVTYI</sequence>
<reference evidence="2" key="1">
    <citation type="submission" date="2019-05" db="EMBL/GenBank/DDBJ databases">
        <title>Complete Genome Sequence and Methylation Pattern of the Halophilic Archaeon Natrinema pallidum BOL6-1.</title>
        <authorList>
            <person name="DasSarma P."/>
            <person name="DasSarma B.P."/>
            <person name="DasSarma S.L."/>
            <person name="Martinez F.L."/>
            <person name="Guzman D."/>
            <person name="Roberts R.J."/>
            <person name="DasSarma S."/>
        </authorList>
    </citation>
    <scope>NUCLEOTIDE SEQUENCE [LARGE SCALE GENOMIC DNA]</scope>
    <source>
        <strain evidence="2">BOL6-1</strain>
    </source>
</reference>